<dbReference type="Proteomes" id="UP001163105">
    <property type="component" value="Unassembled WGS sequence"/>
</dbReference>
<dbReference type="AlphaFoldDB" id="A0AB34FVM6"/>
<reference evidence="2" key="1">
    <citation type="submission" date="2023-01" db="EMBL/GenBank/DDBJ databases">
        <title>The growth and conidiation of Purpureocillium lavendulum are regulated by nitrogen source and histone H3K14 acetylation.</title>
        <authorList>
            <person name="Tang P."/>
            <person name="Han J."/>
            <person name="Zhang C."/>
            <person name="Tang P."/>
            <person name="Qi F."/>
            <person name="Zhang K."/>
            <person name="Liang L."/>
        </authorList>
    </citation>
    <scope>NUCLEOTIDE SEQUENCE</scope>
    <source>
        <strain evidence="2">YMF1.00683</strain>
    </source>
</reference>
<proteinExistence type="predicted"/>
<sequence>MNGEAVFAGGAGAGERRRQECVVVVVVFRVGLPLVDVVGAQPRSKPHLTLGVPVRRSGPGQPVQASGPQHWMPLALEAPRHATTALEPTEHSRAVPMDADDSNQQPVLALAEPR</sequence>
<evidence type="ECO:0000256" key="1">
    <source>
        <dbReference type="SAM" id="MobiDB-lite"/>
    </source>
</evidence>
<evidence type="ECO:0000313" key="2">
    <source>
        <dbReference type="EMBL" id="KAJ6443380.1"/>
    </source>
</evidence>
<protein>
    <submittedName>
        <fullName evidence="2">Uncharacterized protein</fullName>
    </submittedName>
</protein>
<keyword evidence="3" id="KW-1185">Reference proteome</keyword>
<dbReference type="EMBL" id="JAQHRD010000003">
    <property type="protein sequence ID" value="KAJ6443380.1"/>
    <property type="molecule type" value="Genomic_DNA"/>
</dbReference>
<gene>
    <name evidence="2" type="ORF">O9K51_04559</name>
</gene>
<name>A0AB34FVM6_9HYPO</name>
<feature type="region of interest" description="Disordered" evidence="1">
    <location>
        <begin position="86"/>
        <end position="114"/>
    </location>
</feature>
<evidence type="ECO:0000313" key="3">
    <source>
        <dbReference type="Proteomes" id="UP001163105"/>
    </source>
</evidence>
<comment type="caution">
    <text evidence="2">The sequence shown here is derived from an EMBL/GenBank/DDBJ whole genome shotgun (WGS) entry which is preliminary data.</text>
</comment>
<accession>A0AB34FVM6</accession>
<organism evidence="2 3">
    <name type="scientific">Purpureocillium lavendulum</name>
    <dbReference type="NCBI Taxonomy" id="1247861"/>
    <lineage>
        <taxon>Eukaryota</taxon>
        <taxon>Fungi</taxon>
        <taxon>Dikarya</taxon>
        <taxon>Ascomycota</taxon>
        <taxon>Pezizomycotina</taxon>
        <taxon>Sordariomycetes</taxon>
        <taxon>Hypocreomycetidae</taxon>
        <taxon>Hypocreales</taxon>
        <taxon>Ophiocordycipitaceae</taxon>
        <taxon>Purpureocillium</taxon>
    </lineage>
</organism>
<feature type="region of interest" description="Disordered" evidence="1">
    <location>
        <begin position="45"/>
        <end position="68"/>
    </location>
</feature>